<reference evidence="2 3" key="1">
    <citation type="submission" date="2021-01" db="EMBL/GenBank/DDBJ databases">
        <title>High-quality draft genome sequence data of six Lactiplantibacillus plantarum subsp. argentoratensis strains isolated from various Greek sourdoughs.</title>
        <authorList>
            <person name="Syrokou M.K."/>
            <person name="Paramithiotis S."/>
            <person name="Skandamis P.N."/>
            <person name="Drosinos E.H."/>
            <person name="Bosnea L."/>
            <person name="Mataragas M."/>
        </authorList>
    </citation>
    <scope>NUCLEOTIDE SEQUENCE [LARGE SCALE GENOMIC DNA]</scope>
    <source>
        <strain evidence="2 3">LQC 2520</strain>
    </source>
</reference>
<sequence length="177" mass="20870">MGDKRQVQVMFQDEAGFGRIFLPRNCWAPAKMRPQVPAHHIREMRYAFGAVAPQTGAKFFLVMPRCDTACMSRFLKELADYFPDKYIVLLCDNAIWHRAKTLVTPENIMILHIPPYTPEMNPIEQVWGYMRREGFVNRVFQTLEHVIDQLCQTINNLAEKRLRSITHREWLYKTILD</sequence>
<feature type="domain" description="Tc1-like transposase DDE" evidence="1">
    <location>
        <begin position="8"/>
        <end position="146"/>
    </location>
</feature>
<keyword evidence="3" id="KW-1185">Reference proteome</keyword>
<evidence type="ECO:0000313" key="3">
    <source>
        <dbReference type="Proteomes" id="UP000694640"/>
    </source>
</evidence>
<accession>A0ABS5ULI9</accession>
<dbReference type="Pfam" id="PF13358">
    <property type="entry name" value="DDE_3"/>
    <property type="match status" value="1"/>
</dbReference>
<dbReference type="Gene3D" id="3.30.420.10">
    <property type="entry name" value="Ribonuclease H-like superfamily/Ribonuclease H"/>
    <property type="match status" value="1"/>
</dbReference>
<dbReference type="InterPro" id="IPR047655">
    <property type="entry name" value="Transpos_IS630-like"/>
</dbReference>
<dbReference type="NCBIfam" id="NF033545">
    <property type="entry name" value="transpos_IS630"/>
    <property type="match status" value="1"/>
</dbReference>
<name>A0ABS5ULI9_9LACO</name>
<dbReference type="InterPro" id="IPR012337">
    <property type="entry name" value="RNaseH-like_sf"/>
</dbReference>
<protein>
    <submittedName>
        <fullName evidence="2">IS630 family transposase</fullName>
    </submittedName>
</protein>
<evidence type="ECO:0000259" key="1">
    <source>
        <dbReference type="Pfam" id="PF13358"/>
    </source>
</evidence>
<dbReference type="InterPro" id="IPR036397">
    <property type="entry name" value="RNaseH_sf"/>
</dbReference>
<evidence type="ECO:0000313" key="2">
    <source>
        <dbReference type="EMBL" id="MBT1139419.1"/>
    </source>
</evidence>
<dbReference type="InterPro" id="IPR038717">
    <property type="entry name" value="Tc1-like_DDE_dom"/>
</dbReference>
<proteinExistence type="predicted"/>
<organism evidence="2 3">
    <name type="scientific">Lactiplantibacillus argentoratensis</name>
    <dbReference type="NCBI Taxonomy" id="271881"/>
    <lineage>
        <taxon>Bacteria</taxon>
        <taxon>Bacillati</taxon>
        <taxon>Bacillota</taxon>
        <taxon>Bacilli</taxon>
        <taxon>Lactobacillales</taxon>
        <taxon>Lactobacillaceae</taxon>
        <taxon>Lactiplantibacillus</taxon>
    </lineage>
</organism>
<dbReference type="SUPFAM" id="SSF53098">
    <property type="entry name" value="Ribonuclease H-like"/>
    <property type="match status" value="1"/>
</dbReference>
<dbReference type="EMBL" id="JAEQMM010000008">
    <property type="protein sequence ID" value="MBT1139419.1"/>
    <property type="molecule type" value="Genomic_DNA"/>
</dbReference>
<dbReference type="Proteomes" id="UP000694640">
    <property type="component" value="Unassembled WGS sequence"/>
</dbReference>
<gene>
    <name evidence="2" type="ORF">JKL17_15015</name>
</gene>
<comment type="caution">
    <text evidence="2">The sequence shown here is derived from an EMBL/GenBank/DDBJ whole genome shotgun (WGS) entry which is preliminary data.</text>
</comment>